<dbReference type="GO" id="GO:0015031">
    <property type="term" value="P:protein transport"/>
    <property type="evidence" value="ECO:0007669"/>
    <property type="project" value="UniProtKB-KW"/>
</dbReference>
<evidence type="ECO:0000313" key="10">
    <source>
        <dbReference type="EMBL" id="CAK9165564.1"/>
    </source>
</evidence>
<keyword evidence="6" id="KW-0811">Translocation</keyword>
<dbReference type="GO" id="GO:0051028">
    <property type="term" value="P:mRNA transport"/>
    <property type="evidence" value="ECO:0007669"/>
    <property type="project" value="UniProtKB-KW"/>
</dbReference>
<dbReference type="InterPro" id="IPR007230">
    <property type="entry name" value="Nup98_auto-Pept-S59_dom"/>
</dbReference>
<comment type="subcellular location">
    <subcellularLocation>
        <location evidence="1">Nucleus</location>
        <location evidence="1">Nuclear pore complex</location>
    </subcellularLocation>
</comment>
<comment type="similarity">
    <text evidence="2">Belongs to the nucleoporin GLFG family.</text>
</comment>
<keyword evidence="3" id="KW-0813">Transport</keyword>
<evidence type="ECO:0000313" key="11">
    <source>
        <dbReference type="Proteomes" id="UP001642360"/>
    </source>
</evidence>
<keyword evidence="11" id="KW-1185">Reference proteome</keyword>
<evidence type="ECO:0000256" key="4">
    <source>
        <dbReference type="ARBA" id="ARBA00022816"/>
    </source>
</evidence>
<dbReference type="Proteomes" id="UP001642360">
    <property type="component" value="Unassembled WGS sequence"/>
</dbReference>
<dbReference type="PROSITE" id="PS51434">
    <property type="entry name" value="NUP_C"/>
    <property type="match status" value="1"/>
</dbReference>
<name>A0ABC8T8F0_9AQUA</name>
<evidence type="ECO:0000256" key="8">
    <source>
        <dbReference type="ARBA" id="ARBA00023242"/>
    </source>
</evidence>
<evidence type="ECO:0000256" key="7">
    <source>
        <dbReference type="ARBA" id="ARBA00023132"/>
    </source>
</evidence>
<evidence type="ECO:0000256" key="3">
    <source>
        <dbReference type="ARBA" id="ARBA00022448"/>
    </source>
</evidence>
<dbReference type="GO" id="GO:0005643">
    <property type="term" value="C:nuclear pore"/>
    <property type="evidence" value="ECO:0007669"/>
    <property type="project" value="UniProtKB-SubCell"/>
</dbReference>
<dbReference type="SUPFAM" id="SSF82215">
    <property type="entry name" value="C-terminal autoproteolytic domain of nucleoporin nup98"/>
    <property type="match status" value="1"/>
</dbReference>
<evidence type="ECO:0000259" key="9">
    <source>
        <dbReference type="PROSITE" id="PS51434"/>
    </source>
</evidence>
<dbReference type="PANTHER" id="PTHR23198">
    <property type="entry name" value="NUCLEOPORIN"/>
    <property type="match status" value="1"/>
</dbReference>
<dbReference type="InterPro" id="IPR037665">
    <property type="entry name" value="Nucleoporin_S59-like"/>
</dbReference>
<comment type="caution">
    <text evidence="10">The sequence shown here is derived from an EMBL/GenBank/DDBJ whole genome shotgun (WGS) entry which is preliminary data.</text>
</comment>
<dbReference type="EMBL" id="CAUOFW020004404">
    <property type="protein sequence ID" value="CAK9165564.1"/>
    <property type="molecule type" value="Genomic_DNA"/>
</dbReference>
<keyword evidence="7" id="KW-0906">Nuclear pore complex</keyword>
<keyword evidence="4" id="KW-0509">mRNA transport</keyword>
<sequence length="195" mass="22049">MAKIDQLDALYACVGLVGSDFGLLRHRFCRVLTITSQLKGGCEENLWIQHLLSKTLVFNTNVLVVQQSLFAAMMVQLKMALSKKDFILLIQSQNLLDNMMTILSGKWIRTLLLLTTVLDFVVGRHGCGSIKFIGETDVRRLDLESLIQFNNWEVIVYVDGNKKPPVGQGLNKPAEVMLLNIKCLIKRMDITIQRD</sequence>
<protein>
    <recommendedName>
        <fullName evidence="9">Peptidase S59 domain-containing protein</fullName>
    </recommendedName>
</protein>
<feature type="domain" description="Peptidase S59" evidence="9">
    <location>
        <begin position="84"/>
        <end position="195"/>
    </location>
</feature>
<dbReference type="PANTHER" id="PTHR23198:SF6">
    <property type="entry name" value="NUCLEAR PORE COMPLEX PROTEIN NUP98-NUP96"/>
    <property type="match status" value="1"/>
</dbReference>
<keyword evidence="8" id="KW-0539">Nucleus</keyword>
<accession>A0ABC8T8F0</accession>
<dbReference type="Gene3D" id="3.30.1610.10">
    <property type="entry name" value="Peptidase S59, nucleoporin"/>
    <property type="match status" value="1"/>
</dbReference>
<gene>
    <name evidence="10" type="ORF">ILEXP_LOCUS34733</name>
</gene>
<evidence type="ECO:0000256" key="5">
    <source>
        <dbReference type="ARBA" id="ARBA00022927"/>
    </source>
</evidence>
<evidence type="ECO:0000256" key="6">
    <source>
        <dbReference type="ARBA" id="ARBA00023010"/>
    </source>
</evidence>
<evidence type="ECO:0000256" key="1">
    <source>
        <dbReference type="ARBA" id="ARBA00004567"/>
    </source>
</evidence>
<dbReference type="Pfam" id="PF04096">
    <property type="entry name" value="Nucleoporin2"/>
    <property type="match status" value="1"/>
</dbReference>
<organism evidence="10 11">
    <name type="scientific">Ilex paraguariensis</name>
    <name type="common">yerba mate</name>
    <dbReference type="NCBI Taxonomy" id="185542"/>
    <lineage>
        <taxon>Eukaryota</taxon>
        <taxon>Viridiplantae</taxon>
        <taxon>Streptophyta</taxon>
        <taxon>Embryophyta</taxon>
        <taxon>Tracheophyta</taxon>
        <taxon>Spermatophyta</taxon>
        <taxon>Magnoliopsida</taxon>
        <taxon>eudicotyledons</taxon>
        <taxon>Gunneridae</taxon>
        <taxon>Pentapetalae</taxon>
        <taxon>asterids</taxon>
        <taxon>campanulids</taxon>
        <taxon>Aquifoliales</taxon>
        <taxon>Aquifoliaceae</taxon>
        <taxon>Ilex</taxon>
    </lineage>
</organism>
<proteinExistence type="inferred from homology"/>
<keyword evidence="5" id="KW-0653">Protein transport</keyword>
<dbReference type="InterPro" id="IPR036903">
    <property type="entry name" value="Nup98_auto-Pept-S59_dom_sf"/>
</dbReference>
<evidence type="ECO:0000256" key="2">
    <source>
        <dbReference type="ARBA" id="ARBA00008926"/>
    </source>
</evidence>
<dbReference type="AlphaFoldDB" id="A0ABC8T8F0"/>
<reference evidence="10 11" key="1">
    <citation type="submission" date="2024-02" db="EMBL/GenBank/DDBJ databases">
        <authorList>
            <person name="Vignale AGUSTIN F."/>
            <person name="Sosa J E."/>
            <person name="Modenutti C."/>
        </authorList>
    </citation>
    <scope>NUCLEOTIDE SEQUENCE [LARGE SCALE GENOMIC DNA]</scope>
</reference>